<accession>A0ABP7XMN6</accession>
<feature type="chain" id="PRO_5046691131" description="Lipoprotein" evidence="1">
    <location>
        <begin position="22"/>
        <end position="212"/>
    </location>
</feature>
<keyword evidence="1" id="KW-0732">Signal</keyword>
<dbReference type="Proteomes" id="UP001501495">
    <property type="component" value="Unassembled WGS sequence"/>
</dbReference>
<reference evidence="3" key="1">
    <citation type="journal article" date="2019" name="Int. J. Syst. Evol. Microbiol.">
        <title>The Global Catalogue of Microorganisms (GCM) 10K type strain sequencing project: providing services to taxonomists for standard genome sequencing and annotation.</title>
        <authorList>
            <consortium name="The Broad Institute Genomics Platform"/>
            <consortium name="The Broad Institute Genome Sequencing Center for Infectious Disease"/>
            <person name="Wu L."/>
            <person name="Ma J."/>
        </authorList>
    </citation>
    <scope>NUCLEOTIDE SEQUENCE [LARGE SCALE GENOMIC DNA]</scope>
    <source>
        <strain evidence="3">JCM 16703</strain>
    </source>
</reference>
<feature type="signal peptide" evidence="1">
    <location>
        <begin position="1"/>
        <end position="21"/>
    </location>
</feature>
<name>A0ABP7XMN6_9ACTN</name>
<protein>
    <recommendedName>
        <fullName evidence="4">Lipoprotein</fullName>
    </recommendedName>
</protein>
<dbReference type="EMBL" id="BAAAZH010000017">
    <property type="protein sequence ID" value="GAA4121482.1"/>
    <property type="molecule type" value="Genomic_DNA"/>
</dbReference>
<keyword evidence="3" id="KW-1185">Reference proteome</keyword>
<organism evidence="2 3">
    <name type="scientific">Nocardioides fonticola</name>
    <dbReference type="NCBI Taxonomy" id="450363"/>
    <lineage>
        <taxon>Bacteria</taxon>
        <taxon>Bacillati</taxon>
        <taxon>Actinomycetota</taxon>
        <taxon>Actinomycetes</taxon>
        <taxon>Propionibacteriales</taxon>
        <taxon>Nocardioidaceae</taxon>
        <taxon>Nocardioides</taxon>
    </lineage>
</organism>
<evidence type="ECO:0000256" key="1">
    <source>
        <dbReference type="SAM" id="SignalP"/>
    </source>
</evidence>
<proteinExistence type="predicted"/>
<gene>
    <name evidence="2" type="ORF">GCM10022215_26490</name>
</gene>
<evidence type="ECO:0008006" key="4">
    <source>
        <dbReference type="Google" id="ProtNLM"/>
    </source>
</evidence>
<evidence type="ECO:0000313" key="3">
    <source>
        <dbReference type="Proteomes" id="UP001501495"/>
    </source>
</evidence>
<comment type="caution">
    <text evidence="2">The sequence shown here is derived from an EMBL/GenBank/DDBJ whole genome shotgun (WGS) entry which is preliminary data.</text>
</comment>
<dbReference type="PROSITE" id="PS51257">
    <property type="entry name" value="PROKAR_LIPOPROTEIN"/>
    <property type="match status" value="1"/>
</dbReference>
<dbReference type="RefSeq" id="WP_344733896.1">
    <property type="nucleotide sequence ID" value="NZ_BAAAZH010000017.1"/>
</dbReference>
<evidence type="ECO:0000313" key="2">
    <source>
        <dbReference type="EMBL" id="GAA4121482.1"/>
    </source>
</evidence>
<sequence length="212" mass="21320">MLRPAVALALAAALIATGCVSEDSDTGRDPTAAAGSSSPTAFAPIELISPDTGEPLPATSAPAPGLASICLPADTYRDGVVVAVAEIAVADTGPVVLTAVRLSQDDDALVPVQAAYVIPSSQRVRGMPGLLPLADVPAIASAEPVGDLALDAGSRGHLLLVLRVPTMAAYDELRVDYRTADGTTGSTAAALTPTRVITAADCDEVRGVDPQT</sequence>